<keyword evidence="2" id="KW-1185">Reference proteome</keyword>
<sequence length="119" mass="13434">MPLEREVLPDQTEVRQECLRALRITKAAHATLAFACRLVAVFSSVVQSGCRFDKHVLYARQLWNLSFGRRIAAQLIGDDLMRYRARAQHTLEEAFGSGRVPPLLQQDVEFGTVLVHCAP</sequence>
<reference evidence="1" key="1">
    <citation type="submission" date="2016-01" db="EMBL/GenBank/DDBJ databases">
        <authorList>
            <person name="Peeters C."/>
        </authorList>
    </citation>
    <scope>NUCLEOTIDE SEQUENCE [LARGE SCALE GENOMIC DNA]</scope>
    <source>
        <strain evidence="1">LMG 22934</strain>
    </source>
</reference>
<organism evidence="1 2">
    <name type="scientific">Caballeronia humi</name>
    <dbReference type="NCBI Taxonomy" id="326474"/>
    <lineage>
        <taxon>Bacteria</taxon>
        <taxon>Pseudomonadati</taxon>
        <taxon>Pseudomonadota</taxon>
        <taxon>Betaproteobacteria</taxon>
        <taxon>Burkholderiales</taxon>
        <taxon>Burkholderiaceae</taxon>
        <taxon>Caballeronia</taxon>
    </lineage>
</organism>
<evidence type="ECO:0000313" key="2">
    <source>
        <dbReference type="Proteomes" id="UP000054977"/>
    </source>
</evidence>
<proteinExistence type="predicted"/>
<dbReference type="Proteomes" id="UP000054977">
    <property type="component" value="Unassembled WGS sequence"/>
</dbReference>
<accession>A0A158J5V2</accession>
<evidence type="ECO:0000313" key="1">
    <source>
        <dbReference type="EMBL" id="SAL64247.1"/>
    </source>
</evidence>
<dbReference type="AlphaFoldDB" id="A0A158J5V2"/>
<dbReference type="EMBL" id="FCNW02000061">
    <property type="protein sequence ID" value="SAL64247.1"/>
    <property type="molecule type" value="Genomic_DNA"/>
</dbReference>
<comment type="caution">
    <text evidence="1">The sequence shown here is derived from an EMBL/GenBank/DDBJ whole genome shotgun (WGS) entry which is preliminary data.</text>
</comment>
<protein>
    <submittedName>
        <fullName evidence="1">Uncharacterized protein</fullName>
    </submittedName>
</protein>
<name>A0A158J5V2_9BURK</name>
<gene>
    <name evidence="1" type="ORF">AWB65_06014</name>
</gene>